<feature type="compositionally biased region" description="Polar residues" evidence="1">
    <location>
        <begin position="78"/>
        <end position="89"/>
    </location>
</feature>
<dbReference type="Proteomes" id="UP000541735">
    <property type="component" value="Unassembled WGS sequence"/>
</dbReference>
<sequence>MADIKNLNIFGTKNKGLQEIKKASQQKKKAEQEIQDNHPPDIDTKVNIENKVKETKVQKIPQIEKPVVVDGQDIADTNIDTPSGQSTKPTAKRKNKKGAGAPIRNFDRVHVASQPVKLSAILNSTSRVLSEKYLAQHTRDEILRIALDYYIKVTFTKEDKRDLINDLTKELSLYREKNPTIPQIDDNGEIIQSVEEIEQTTINELKNNWGISQ</sequence>
<dbReference type="EMBL" id="JAARYD010000012">
    <property type="protein sequence ID" value="MBC2178324.1"/>
    <property type="molecule type" value="Genomic_DNA"/>
</dbReference>
<evidence type="ECO:0000313" key="4">
    <source>
        <dbReference type="Proteomes" id="UP000541735"/>
    </source>
</evidence>
<evidence type="ECO:0000313" key="3">
    <source>
        <dbReference type="EMBL" id="MBC2178324.1"/>
    </source>
</evidence>
<feature type="region of interest" description="Disordered" evidence="1">
    <location>
        <begin position="76"/>
        <end position="102"/>
    </location>
</feature>
<feature type="compositionally biased region" description="Basic and acidic residues" evidence="1">
    <location>
        <begin position="16"/>
        <end position="48"/>
    </location>
</feature>
<feature type="region of interest" description="Disordered" evidence="1">
    <location>
        <begin position="1"/>
        <end position="48"/>
    </location>
</feature>
<dbReference type="EMBL" id="JAARYD010000011">
    <property type="protein sequence ID" value="MBC2178149.1"/>
    <property type="molecule type" value="Genomic_DNA"/>
</dbReference>
<proteinExistence type="predicted"/>
<evidence type="ECO:0000313" key="2">
    <source>
        <dbReference type="EMBL" id="MBC2178149.1"/>
    </source>
</evidence>
<protein>
    <submittedName>
        <fullName evidence="3">Uncharacterized protein</fullName>
    </submittedName>
</protein>
<dbReference type="AlphaFoldDB" id="A0A7X0ZAD8"/>
<evidence type="ECO:0000256" key="1">
    <source>
        <dbReference type="SAM" id="MobiDB-lite"/>
    </source>
</evidence>
<organism evidence="3 4">
    <name type="scientific">Listeria booriae</name>
    <dbReference type="NCBI Taxonomy" id="1552123"/>
    <lineage>
        <taxon>Bacteria</taxon>
        <taxon>Bacillati</taxon>
        <taxon>Bacillota</taxon>
        <taxon>Bacilli</taxon>
        <taxon>Bacillales</taxon>
        <taxon>Listeriaceae</taxon>
        <taxon>Listeria</taxon>
    </lineage>
</organism>
<gene>
    <name evidence="2" type="ORF">HCB27_16090</name>
    <name evidence="3" type="ORF">HCB27_16975</name>
</gene>
<accession>A0A7X0ZAD8</accession>
<reference evidence="3 4" key="1">
    <citation type="submission" date="2020-03" db="EMBL/GenBank/DDBJ databases">
        <title>Soil Listeria distribution.</title>
        <authorList>
            <person name="Liao J."/>
            <person name="Wiedmann M."/>
        </authorList>
    </citation>
    <scope>NUCLEOTIDE SEQUENCE [LARGE SCALE GENOMIC DNA]</scope>
    <source>
        <strain evidence="3 4">FSL L7-0259</strain>
    </source>
</reference>
<name>A0A7X0ZAD8_9LIST</name>
<dbReference type="RefSeq" id="WP_185549476.1">
    <property type="nucleotide sequence ID" value="NZ_JAARYD010000011.1"/>
</dbReference>
<comment type="caution">
    <text evidence="3">The sequence shown here is derived from an EMBL/GenBank/DDBJ whole genome shotgun (WGS) entry which is preliminary data.</text>
</comment>